<dbReference type="PANTHER" id="PTHR11135:SF0">
    <property type="entry name" value="ELONGATOR COMPLEX PROTEIN 3"/>
    <property type="match status" value="1"/>
</dbReference>
<dbReference type="PROSITE" id="PS51918">
    <property type="entry name" value="RADICAL_SAM"/>
    <property type="match status" value="1"/>
</dbReference>
<dbReference type="CDD" id="cd01335">
    <property type="entry name" value="Radical_SAM"/>
    <property type="match status" value="1"/>
</dbReference>
<dbReference type="Pfam" id="PF16199">
    <property type="entry name" value="Radical_SAM_C"/>
    <property type="match status" value="1"/>
</dbReference>
<dbReference type="InterPro" id="IPR023404">
    <property type="entry name" value="rSAM_horseshoe"/>
</dbReference>
<evidence type="ECO:0000259" key="7">
    <source>
        <dbReference type="PROSITE" id="PS51918"/>
    </source>
</evidence>
<name>A0A644ZJ67_9ZZZZ</name>
<reference evidence="8" key="1">
    <citation type="submission" date="2019-08" db="EMBL/GenBank/DDBJ databases">
        <authorList>
            <person name="Kucharzyk K."/>
            <person name="Murdoch R.W."/>
            <person name="Higgins S."/>
            <person name="Loffler F."/>
        </authorList>
    </citation>
    <scope>NUCLEOTIDE SEQUENCE</scope>
</reference>
<dbReference type="InterPro" id="IPR007197">
    <property type="entry name" value="rSAM"/>
</dbReference>
<evidence type="ECO:0000256" key="2">
    <source>
        <dbReference type="ARBA" id="ARBA00022485"/>
    </source>
</evidence>
<sequence>MRNCPHRCIYCDQGAITGEYQPPSPWEVKNMLAELSEPVELCYFGGSFTCQPLTLQEEYLKALETAPVGSCVRFSTHPLCISEERLQWLKQFPVSMIELGISSLDDHILSLCNRGYSEKEALHALHLIQENGFCAAAQMMVGLPEQTLESSLSDIQKLAELKGPCEMTLRFYPCLVLRNTALEQLLIMQRYEPLSVEEAAHWVGSLLYNARKLGFAVQRVGLQETETLEESVVAGPHHPAFGELAKSIALALALIENAPQGPWTVFKKDISLFSGHGNWGLSVLSSMTGLTPKATKDRLFIWDNLH</sequence>
<comment type="cofactor">
    <cofactor evidence="1">
        <name>[4Fe-4S] cluster</name>
        <dbReference type="ChEBI" id="CHEBI:49883"/>
    </cofactor>
</comment>
<organism evidence="8">
    <name type="scientific">bioreactor metagenome</name>
    <dbReference type="NCBI Taxonomy" id="1076179"/>
    <lineage>
        <taxon>unclassified sequences</taxon>
        <taxon>metagenomes</taxon>
        <taxon>ecological metagenomes</taxon>
    </lineage>
</organism>
<evidence type="ECO:0000256" key="1">
    <source>
        <dbReference type="ARBA" id="ARBA00001966"/>
    </source>
</evidence>
<keyword evidence="5" id="KW-0408">Iron</keyword>
<dbReference type="AlphaFoldDB" id="A0A644ZJ67"/>
<dbReference type="InterPro" id="IPR006638">
    <property type="entry name" value="Elp3/MiaA/NifB-like_rSAM"/>
</dbReference>
<evidence type="ECO:0000256" key="3">
    <source>
        <dbReference type="ARBA" id="ARBA00022691"/>
    </source>
</evidence>
<keyword evidence="6" id="KW-0411">Iron-sulfur</keyword>
<dbReference type="InterPro" id="IPR058240">
    <property type="entry name" value="rSAM_sf"/>
</dbReference>
<dbReference type="InterPro" id="IPR032432">
    <property type="entry name" value="Radical_SAM_C"/>
</dbReference>
<keyword evidence="4" id="KW-0479">Metal-binding</keyword>
<dbReference type="SFLD" id="SFLDG01086">
    <property type="entry name" value="elongater_protein-like"/>
    <property type="match status" value="1"/>
</dbReference>
<evidence type="ECO:0000313" key="8">
    <source>
        <dbReference type="EMBL" id="MPM39891.1"/>
    </source>
</evidence>
<protein>
    <recommendedName>
        <fullName evidence="7">Radical SAM core domain-containing protein</fullName>
    </recommendedName>
</protein>
<feature type="domain" description="Radical SAM core" evidence="7">
    <location>
        <begin position="1"/>
        <end position="212"/>
    </location>
</feature>
<dbReference type="PANTHER" id="PTHR11135">
    <property type="entry name" value="HISTONE ACETYLTRANSFERASE-RELATED"/>
    <property type="match status" value="1"/>
</dbReference>
<dbReference type="Gene3D" id="3.80.30.20">
    <property type="entry name" value="tm_1862 like domain"/>
    <property type="match status" value="1"/>
</dbReference>
<evidence type="ECO:0000256" key="6">
    <source>
        <dbReference type="ARBA" id="ARBA00023014"/>
    </source>
</evidence>
<evidence type="ECO:0000256" key="4">
    <source>
        <dbReference type="ARBA" id="ARBA00022723"/>
    </source>
</evidence>
<dbReference type="EMBL" id="VSSQ01008803">
    <property type="protein sequence ID" value="MPM39891.1"/>
    <property type="molecule type" value="Genomic_DNA"/>
</dbReference>
<accession>A0A644ZJ67</accession>
<dbReference type="GO" id="GO:0051539">
    <property type="term" value="F:4 iron, 4 sulfur cluster binding"/>
    <property type="evidence" value="ECO:0007669"/>
    <property type="project" value="UniProtKB-KW"/>
</dbReference>
<dbReference type="GO" id="GO:0046872">
    <property type="term" value="F:metal ion binding"/>
    <property type="evidence" value="ECO:0007669"/>
    <property type="project" value="UniProtKB-KW"/>
</dbReference>
<keyword evidence="3" id="KW-0949">S-adenosyl-L-methionine</keyword>
<proteinExistence type="predicted"/>
<keyword evidence="2" id="KW-0004">4Fe-4S</keyword>
<dbReference type="SFLD" id="SFLDG01082">
    <property type="entry name" value="B12-binding_domain_containing"/>
    <property type="match status" value="1"/>
</dbReference>
<dbReference type="InterPro" id="IPR039661">
    <property type="entry name" value="ELP3"/>
</dbReference>
<dbReference type="GO" id="GO:0005737">
    <property type="term" value="C:cytoplasm"/>
    <property type="evidence" value="ECO:0007669"/>
    <property type="project" value="TreeGrafter"/>
</dbReference>
<dbReference type="GO" id="GO:0003824">
    <property type="term" value="F:catalytic activity"/>
    <property type="evidence" value="ECO:0007669"/>
    <property type="project" value="InterPro"/>
</dbReference>
<dbReference type="Pfam" id="PF04055">
    <property type="entry name" value="Radical_SAM"/>
    <property type="match status" value="1"/>
</dbReference>
<evidence type="ECO:0000256" key="5">
    <source>
        <dbReference type="ARBA" id="ARBA00023004"/>
    </source>
</evidence>
<comment type="caution">
    <text evidence="8">The sequence shown here is derived from an EMBL/GenBank/DDBJ whole genome shotgun (WGS) entry which is preliminary data.</text>
</comment>
<dbReference type="SFLD" id="SFLDS00029">
    <property type="entry name" value="Radical_SAM"/>
    <property type="match status" value="2"/>
</dbReference>
<gene>
    <name evidence="8" type="ORF">SDC9_86527</name>
</gene>
<dbReference type="GO" id="GO:0002926">
    <property type="term" value="P:tRNA wobble base 5-methoxycarbonylmethyl-2-thiouridinylation"/>
    <property type="evidence" value="ECO:0007669"/>
    <property type="project" value="TreeGrafter"/>
</dbReference>
<dbReference type="SUPFAM" id="SSF102114">
    <property type="entry name" value="Radical SAM enzymes"/>
    <property type="match status" value="1"/>
</dbReference>
<dbReference type="SMART" id="SM00729">
    <property type="entry name" value="Elp3"/>
    <property type="match status" value="1"/>
</dbReference>